<sequence>MTEKAAINIRVKKETKQNAEKVLGKLGIPMSVAIDMYLRQIALTGGIPFDLSSKKINNRDDHETAMMVAEATAQYEVTKTTWEDKFNEHTPAWMNMNKMTKEELQERFAKHAKEMDNGNYISAKEAFKKLDKGFGLSK</sequence>
<dbReference type="PANTHER" id="PTHR38781:SF1">
    <property type="entry name" value="ANTITOXIN DINJ-RELATED"/>
    <property type="match status" value="1"/>
</dbReference>
<dbReference type="PANTHER" id="PTHR38781">
    <property type="entry name" value="ANTITOXIN DINJ-RELATED"/>
    <property type="match status" value="1"/>
</dbReference>
<evidence type="ECO:0000313" key="3">
    <source>
        <dbReference type="EMBL" id="RVU70053.1"/>
    </source>
</evidence>
<evidence type="ECO:0000313" key="4">
    <source>
        <dbReference type="Proteomes" id="UP000288291"/>
    </source>
</evidence>
<dbReference type="RefSeq" id="WP_103662507.1">
    <property type="nucleotide sequence ID" value="NZ_ML136901.1"/>
</dbReference>
<dbReference type="Proteomes" id="UP000288291">
    <property type="component" value="Unassembled WGS sequence"/>
</dbReference>
<reference evidence="3 4" key="1">
    <citation type="submission" date="2018-12" db="EMBL/GenBank/DDBJ databases">
        <authorList>
            <person name="Meng J."/>
        </authorList>
    </citation>
    <scope>NUCLEOTIDE SEQUENCE [LARGE SCALE GENOMIC DNA]</scope>
    <source>
        <strain evidence="3 4">HT111-2</strain>
    </source>
</reference>
<dbReference type="NCBIfam" id="TIGR02384">
    <property type="entry name" value="RelB_DinJ"/>
    <property type="match status" value="1"/>
</dbReference>
<dbReference type="InterPro" id="IPR007337">
    <property type="entry name" value="RelB/DinJ"/>
</dbReference>
<evidence type="ECO:0000256" key="2">
    <source>
        <dbReference type="ARBA" id="ARBA00022649"/>
    </source>
</evidence>
<dbReference type="GO" id="GO:0006351">
    <property type="term" value="P:DNA-templated transcription"/>
    <property type="evidence" value="ECO:0007669"/>
    <property type="project" value="TreeGrafter"/>
</dbReference>
<organism evidence="3 4">
    <name type="scientific">Lactobacillus xujianguonis</name>
    <dbReference type="NCBI Taxonomy" id="2495899"/>
    <lineage>
        <taxon>Bacteria</taxon>
        <taxon>Bacillati</taxon>
        <taxon>Bacillota</taxon>
        <taxon>Bacilli</taxon>
        <taxon>Lactobacillales</taxon>
        <taxon>Lactobacillaceae</taxon>
        <taxon>Lactobacillus</taxon>
    </lineage>
</organism>
<comment type="caution">
    <text evidence="3">The sequence shown here is derived from an EMBL/GenBank/DDBJ whole genome shotgun (WGS) entry which is preliminary data.</text>
</comment>
<evidence type="ECO:0000256" key="1">
    <source>
        <dbReference type="ARBA" id="ARBA00010562"/>
    </source>
</evidence>
<protein>
    <submittedName>
        <fullName evidence="3">Type II toxin-antitoxin system RelB/DinJ family antitoxin</fullName>
    </submittedName>
</protein>
<dbReference type="EMBL" id="RXIA01000033">
    <property type="protein sequence ID" value="RVU70053.1"/>
    <property type="molecule type" value="Genomic_DNA"/>
</dbReference>
<dbReference type="Pfam" id="PF04221">
    <property type="entry name" value="RelB"/>
    <property type="match status" value="1"/>
</dbReference>
<dbReference type="Gene3D" id="1.10.1220.10">
    <property type="entry name" value="Met repressor-like"/>
    <property type="match status" value="1"/>
</dbReference>
<proteinExistence type="inferred from homology"/>
<gene>
    <name evidence="3" type="ORF">EJK17_09730</name>
</gene>
<keyword evidence="4" id="KW-1185">Reference proteome</keyword>
<dbReference type="AlphaFoldDB" id="A0A437ST04"/>
<name>A0A437ST04_9LACO</name>
<accession>A0A437ST04</accession>
<dbReference type="InterPro" id="IPR013321">
    <property type="entry name" value="Arc_rbn_hlx_hlx"/>
</dbReference>
<dbReference type="GO" id="GO:0006355">
    <property type="term" value="P:regulation of DNA-templated transcription"/>
    <property type="evidence" value="ECO:0007669"/>
    <property type="project" value="InterPro"/>
</dbReference>
<keyword evidence="2" id="KW-1277">Toxin-antitoxin system</keyword>
<comment type="similarity">
    <text evidence="1">Belongs to the RelB/DinJ antitoxin family.</text>
</comment>